<comment type="caution">
    <text evidence="1">The sequence shown here is derived from an EMBL/GenBank/DDBJ whole genome shotgun (WGS) entry which is preliminary data.</text>
</comment>
<evidence type="ECO:0008006" key="3">
    <source>
        <dbReference type="Google" id="ProtNLM"/>
    </source>
</evidence>
<dbReference type="Proteomes" id="UP000035963">
    <property type="component" value="Unassembled WGS sequence"/>
</dbReference>
<protein>
    <recommendedName>
        <fullName evidence="3">Muconolactone isomerase domain-containing protein</fullName>
    </recommendedName>
</protein>
<proteinExistence type="predicted"/>
<reference evidence="1 2" key="1">
    <citation type="journal article" date="2015" name="Genome Announc.">
        <title>Draft Genome Sequence of Burkholderia sp. Strain PML1(12), an Ectomycorrhizosphere-Inhabiting Bacterium with Effective Mineral-Weathering Ability.</title>
        <authorList>
            <person name="Uroz S."/>
            <person name="Oger P."/>
        </authorList>
    </citation>
    <scope>NUCLEOTIDE SEQUENCE [LARGE SCALE GENOMIC DNA]</scope>
    <source>
        <strain evidence="2">PML1(12)</strain>
    </source>
</reference>
<evidence type="ECO:0000313" key="1">
    <source>
        <dbReference type="EMBL" id="KLU23601.1"/>
    </source>
</evidence>
<gene>
    <name evidence="1" type="ORF">EOS_23345</name>
</gene>
<accession>A0A0J1CTH6</accession>
<sequence length="163" mass="17338">MTIVKAAAVQLSPVLYTASGLPRRLATAALAVALALFVPALAFGQAAPEPAQKSASLGLPDVPTTRILAIGRLTSRSTPGAMKEVLPQEVRDTVKLYLEGKIEQWYVRKDEAGVVFILNITDVNEARRTLAELPLGKANLMEFDLIPLGPLSPLAALGDSPNR</sequence>
<organism evidence="1 2">
    <name type="scientific">Caballeronia mineralivorans PML1(12)</name>
    <dbReference type="NCBI Taxonomy" id="908627"/>
    <lineage>
        <taxon>Bacteria</taxon>
        <taxon>Pseudomonadati</taxon>
        <taxon>Pseudomonadota</taxon>
        <taxon>Betaproteobacteria</taxon>
        <taxon>Burkholderiales</taxon>
        <taxon>Burkholderiaceae</taxon>
        <taxon>Caballeronia</taxon>
    </lineage>
</organism>
<dbReference type="EMBL" id="AEJF01000143">
    <property type="protein sequence ID" value="KLU23601.1"/>
    <property type="molecule type" value="Genomic_DNA"/>
</dbReference>
<name>A0A0J1CTH6_9BURK</name>
<dbReference type="PATRIC" id="fig|908627.4.peg.5210"/>
<keyword evidence="2" id="KW-1185">Reference proteome</keyword>
<dbReference type="AlphaFoldDB" id="A0A0J1CTH6"/>
<evidence type="ECO:0000313" key="2">
    <source>
        <dbReference type="Proteomes" id="UP000035963"/>
    </source>
</evidence>
<dbReference type="Gene3D" id="3.30.70.1060">
    <property type="entry name" value="Dimeric alpha+beta barrel"/>
    <property type="match status" value="1"/>
</dbReference>
<dbReference type="RefSeq" id="WP_047849087.1">
    <property type="nucleotide sequence ID" value="NZ_AEJF01000143.1"/>
</dbReference>